<dbReference type="InterPro" id="IPR027417">
    <property type="entry name" value="P-loop_NTPase"/>
</dbReference>
<dbReference type="Gene3D" id="1.10.3210.30">
    <property type="match status" value="1"/>
</dbReference>
<dbReference type="Pfam" id="PF18019">
    <property type="entry name" value="Cas3_HD"/>
    <property type="match status" value="1"/>
</dbReference>
<keyword evidence="4" id="KW-0479">Metal-binding</keyword>
<evidence type="ECO:0000256" key="5">
    <source>
        <dbReference type="ARBA" id="ARBA00022741"/>
    </source>
</evidence>
<dbReference type="InterPro" id="IPR038257">
    <property type="entry name" value="CRISPR-assoc_Cas3_HD_sf"/>
</dbReference>
<dbReference type="InterPro" id="IPR006474">
    <property type="entry name" value="Helicase_Cas3_CRISPR-ass_core"/>
</dbReference>
<dbReference type="SUPFAM" id="SSF52540">
    <property type="entry name" value="P-loop containing nucleoside triphosphate hydrolases"/>
    <property type="match status" value="1"/>
</dbReference>
<keyword evidence="8" id="KW-0067">ATP-binding</keyword>
<keyword evidence="12" id="KW-1185">Reference proteome</keyword>
<dbReference type="InterPro" id="IPR054712">
    <property type="entry name" value="Cas3-like_dom"/>
</dbReference>
<keyword evidence="7" id="KW-0347">Helicase</keyword>
<sequence>MDATSSMLLSALCFQYWGKAKAATHAAQWHLLAYHSLDVAAVCQIYLERSPGLLAWLKQELAVADSDAIISWLVFWLALHDLGKFSLTFQAQRADIMSTLQGAAPEHAQQGTRHDSLGMQCWNEHILPLAESEQWFGDADSDLDLGLVWWARAVTGHHGQPPLGSVPFMQRHFRQQDVEAAKQFASAAQRLLLSPAAAAIPGRCGARFDSISQALSWWAAGLSVLCDWIGSNADFFGYHERAELSLEAYWRKAVAQARRALDSSGALPSPSPRGLGFEQLFPSISQPSPLQNWAIQVPLEAGPQIHLLEDVTGAGKTEAAVMLAYRLMTEAGAEGFFIGLPTMATANAMYGRIGEVYARLFSDPRASLVLAHGGRKLVEDFAASVIAAGKDEGGSPFDDESATRRCQRWLADHNKRALLAPAGIGTVDQALLAALQSKHQSLRLLGLARKVLIVDEVHACDPYMQRTLEALLEFHARAGGSAILLSATLPMRMKSALLRAFARGCRATAVPPQSLHYPLASSWASAAPSALSEAAVATRPDVRRSVRVRYESDRASVLQGIAQALAAGHCVAWIRNTVADALDAHAEMAALWPAERITLFHARFALGDRLDIEQDVLARFGRDSAPAQRSGRLLIATQVAEQSLDVDFDLLVTDLAPIDRLIQRAGRLRRHVRDAAGQRLLAPGAQDQRGEPWLWVYGPAWAEEPEADWFKKAFPKVARVYEHHGQLWLTARALQGGVLSMPDDARTLIEAVFGDDVDLPSALQYGANQAEGKAYGDASQAAQNSVKLAKGYVREGLEWAADSVAPSRLGEDTIEVLLGRWKGDALIPWCDRSTAHDWAYSTVKVAKRLIAAAVPPATPARQAALAAQMALLPGGGQWVVLLIMDEQAQGFQARATGVAKPGAAARETLWIYDKAAGLRTANDAEENKA</sequence>
<dbReference type="Pfam" id="PF22590">
    <property type="entry name" value="Cas3-like_C_2"/>
    <property type="match status" value="1"/>
</dbReference>
<dbReference type="Proteomes" id="UP001246372">
    <property type="component" value="Unassembled WGS sequence"/>
</dbReference>
<evidence type="ECO:0000256" key="3">
    <source>
        <dbReference type="ARBA" id="ARBA00022722"/>
    </source>
</evidence>
<gene>
    <name evidence="11" type="primary">cas3</name>
    <name evidence="11" type="ORF">RQP53_09630</name>
</gene>
<keyword evidence="9" id="KW-0051">Antiviral defense</keyword>
<dbReference type="PROSITE" id="PS51643">
    <property type="entry name" value="HD_CAS3"/>
    <property type="match status" value="1"/>
</dbReference>
<dbReference type="Gene3D" id="3.40.50.300">
    <property type="entry name" value="P-loop containing nucleotide triphosphate hydrolases"/>
    <property type="match status" value="2"/>
</dbReference>
<evidence type="ECO:0000256" key="1">
    <source>
        <dbReference type="ARBA" id="ARBA00006847"/>
    </source>
</evidence>
<keyword evidence="6" id="KW-0378">Hydrolase</keyword>
<evidence type="ECO:0000256" key="7">
    <source>
        <dbReference type="ARBA" id="ARBA00022806"/>
    </source>
</evidence>
<evidence type="ECO:0000256" key="2">
    <source>
        <dbReference type="ARBA" id="ARBA00009046"/>
    </source>
</evidence>
<evidence type="ECO:0000256" key="4">
    <source>
        <dbReference type="ARBA" id="ARBA00022723"/>
    </source>
</evidence>
<comment type="similarity">
    <text evidence="2">In the central section; belongs to the CRISPR-associated helicase Cas3 family.</text>
</comment>
<keyword evidence="5" id="KW-0547">Nucleotide-binding</keyword>
<dbReference type="NCBIfam" id="TIGR01587">
    <property type="entry name" value="cas3_core"/>
    <property type="match status" value="1"/>
</dbReference>
<reference evidence="11" key="1">
    <citation type="submission" date="2023-09" db="EMBL/GenBank/DDBJ databases">
        <title>Paucibacter sp. APW11 Genome sequencing and assembly.</title>
        <authorList>
            <person name="Kim I."/>
        </authorList>
    </citation>
    <scope>NUCLEOTIDE SEQUENCE</scope>
    <source>
        <strain evidence="11">APW11</strain>
    </source>
</reference>
<dbReference type="InterPro" id="IPR006483">
    <property type="entry name" value="CRISPR-assoc_Cas3_HD"/>
</dbReference>
<dbReference type="EMBL" id="JAVXZY010000003">
    <property type="protein sequence ID" value="MDT8999526.1"/>
    <property type="molecule type" value="Genomic_DNA"/>
</dbReference>
<comment type="caution">
    <text evidence="11">The sequence shown here is derived from an EMBL/GenBank/DDBJ whole genome shotgun (WGS) entry which is preliminary data.</text>
</comment>
<evidence type="ECO:0000256" key="6">
    <source>
        <dbReference type="ARBA" id="ARBA00022801"/>
    </source>
</evidence>
<organism evidence="11 12">
    <name type="scientific">Roseateles aquae</name>
    <dbReference type="NCBI Taxonomy" id="3077235"/>
    <lineage>
        <taxon>Bacteria</taxon>
        <taxon>Pseudomonadati</taxon>
        <taxon>Pseudomonadota</taxon>
        <taxon>Betaproteobacteria</taxon>
        <taxon>Burkholderiales</taxon>
        <taxon>Sphaerotilaceae</taxon>
        <taxon>Roseateles</taxon>
    </lineage>
</organism>
<evidence type="ECO:0000313" key="12">
    <source>
        <dbReference type="Proteomes" id="UP001246372"/>
    </source>
</evidence>
<name>A0ABU3PAC0_9BURK</name>
<proteinExistence type="inferred from homology"/>
<dbReference type="InterPro" id="IPR014001">
    <property type="entry name" value="Helicase_ATP-bd"/>
</dbReference>
<protein>
    <submittedName>
        <fullName evidence="11">CRISPR-associated helicase Cas3</fullName>
    </submittedName>
</protein>
<dbReference type="InterPro" id="IPR050547">
    <property type="entry name" value="DEAD_box_RNA_helicases"/>
</dbReference>
<dbReference type="NCBIfam" id="TIGR01596">
    <property type="entry name" value="cas3_HD"/>
    <property type="match status" value="1"/>
</dbReference>
<dbReference type="PANTHER" id="PTHR47963:SF9">
    <property type="entry name" value="CRISPR-ASSOCIATED ENDONUCLEASE_HELICASE CAS3"/>
    <property type="match status" value="1"/>
</dbReference>
<evidence type="ECO:0000256" key="8">
    <source>
        <dbReference type="ARBA" id="ARBA00022840"/>
    </source>
</evidence>
<dbReference type="CDD" id="cd09641">
    <property type="entry name" value="Cas3''_I"/>
    <property type="match status" value="1"/>
</dbReference>
<comment type="similarity">
    <text evidence="1">In the N-terminal section; belongs to the CRISPR-associated nuclease Cas3-HD family.</text>
</comment>
<accession>A0ABU3PAC0</accession>
<keyword evidence="3" id="KW-0540">Nuclease</keyword>
<dbReference type="SMART" id="SM00487">
    <property type="entry name" value="DEXDc"/>
    <property type="match status" value="1"/>
</dbReference>
<dbReference type="PANTHER" id="PTHR47963">
    <property type="entry name" value="DEAD-BOX ATP-DEPENDENT RNA HELICASE 47, MITOCHONDRIAL"/>
    <property type="match status" value="1"/>
</dbReference>
<evidence type="ECO:0000313" key="11">
    <source>
        <dbReference type="EMBL" id="MDT8999526.1"/>
    </source>
</evidence>
<evidence type="ECO:0000256" key="9">
    <source>
        <dbReference type="ARBA" id="ARBA00023118"/>
    </source>
</evidence>
<evidence type="ECO:0000259" key="10">
    <source>
        <dbReference type="PROSITE" id="PS51643"/>
    </source>
</evidence>
<feature type="domain" description="HD Cas3-type" evidence="10">
    <location>
        <begin position="25"/>
        <end position="229"/>
    </location>
</feature>